<feature type="domain" description="Peptidase M28" evidence="15">
    <location>
        <begin position="173"/>
        <end position="366"/>
    </location>
</feature>
<evidence type="ECO:0000256" key="13">
    <source>
        <dbReference type="ARBA" id="ARBA00043962"/>
    </source>
</evidence>
<keyword evidence="8 14" id="KW-0862">Zinc</keyword>
<evidence type="ECO:0000256" key="6">
    <source>
        <dbReference type="ARBA" id="ARBA00022729"/>
    </source>
</evidence>
<comment type="subunit">
    <text evidence="2">Monomer.</text>
</comment>
<dbReference type="InterPro" id="IPR045175">
    <property type="entry name" value="M28_fam"/>
</dbReference>
<keyword evidence="4 14" id="KW-0645">Protease</keyword>
<accession>A0AAE0X9G5</accession>
<keyword evidence="3" id="KW-0031">Aminopeptidase</keyword>
<evidence type="ECO:0000256" key="7">
    <source>
        <dbReference type="ARBA" id="ARBA00022801"/>
    </source>
</evidence>
<dbReference type="Gene3D" id="3.40.630.10">
    <property type="entry name" value="Zn peptidases"/>
    <property type="match status" value="1"/>
</dbReference>
<keyword evidence="10" id="KW-1015">Disulfide bond</keyword>
<evidence type="ECO:0000256" key="8">
    <source>
        <dbReference type="ARBA" id="ARBA00022833"/>
    </source>
</evidence>
<evidence type="ECO:0000256" key="1">
    <source>
        <dbReference type="ARBA" id="ARBA00001947"/>
    </source>
</evidence>
<comment type="similarity">
    <text evidence="13">Belongs to the peptidase M28 family. M28E subfamily.</text>
</comment>
<feature type="signal peptide" evidence="14">
    <location>
        <begin position="1"/>
        <end position="19"/>
    </location>
</feature>
<dbReference type="GO" id="GO:0046872">
    <property type="term" value="F:metal ion binding"/>
    <property type="evidence" value="ECO:0007669"/>
    <property type="project" value="UniProtKB-KW"/>
</dbReference>
<dbReference type="GO" id="GO:0008235">
    <property type="term" value="F:metalloexopeptidase activity"/>
    <property type="evidence" value="ECO:0007669"/>
    <property type="project" value="InterPro"/>
</dbReference>
<dbReference type="Pfam" id="PF04389">
    <property type="entry name" value="Peptidase_M28"/>
    <property type="match status" value="1"/>
</dbReference>
<gene>
    <name evidence="16" type="ORF">B0T22DRAFT_150011</name>
</gene>
<dbReference type="SUPFAM" id="SSF53187">
    <property type="entry name" value="Zn-dependent exopeptidases"/>
    <property type="match status" value="1"/>
</dbReference>
<name>A0AAE0X9G5_9PEZI</name>
<keyword evidence="6 14" id="KW-0732">Signal</keyword>
<dbReference type="GO" id="GO:0004177">
    <property type="term" value="F:aminopeptidase activity"/>
    <property type="evidence" value="ECO:0007669"/>
    <property type="project" value="UniProtKB-KW"/>
</dbReference>
<evidence type="ECO:0000256" key="12">
    <source>
        <dbReference type="ARBA" id="ARBA00043843"/>
    </source>
</evidence>
<evidence type="ECO:0000313" key="17">
    <source>
        <dbReference type="Proteomes" id="UP001270362"/>
    </source>
</evidence>
<evidence type="ECO:0000256" key="9">
    <source>
        <dbReference type="ARBA" id="ARBA00023145"/>
    </source>
</evidence>
<feature type="chain" id="PRO_5041770855" description="Peptide hydrolase" evidence="14">
    <location>
        <begin position="20"/>
        <end position="374"/>
    </location>
</feature>
<keyword evidence="7 14" id="KW-0378">Hydrolase</keyword>
<dbReference type="EC" id="3.4.-.-" evidence="14"/>
<proteinExistence type="inferred from homology"/>
<sequence>MRTQALVALLASSACLVAAVPATPVSKDKHTSLRLIKTSPSDPGRWVTDEQKITDFKAKGVGFVDITDITDPDVLSILSAPDSEDVALSARAVTYPTAVSHQTVANPLISQVSTMNPKVWLQTLTDYYNRYYKSTYGTQAATWLYSTVQSVAAANPAITVAQFTHSAYNQPSIIAKIPGNSTNIIIVSAHFDSTGGSSTARGPGADDNGSGVVVILEALRVLANAKFKGKDTLEFHFYSGEEGGLLGSAAVFASYKSAAKPVLAVMNQDMAGYSPSGKISIYTDYVDSSLTAYTRVIATAYTGTTTSDVCGYGCSDHASARSNGFPAAYACDEKMSTSTPYIHTPNDSYSTIMWDAVLRHSKFTVAFLVEASYL</sequence>
<evidence type="ECO:0000313" key="16">
    <source>
        <dbReference type="EMBL" id="KAK3688301.1"/>
    </source>
</evidence>
<dbReference type="Proteomes" id="UP001270362">
    <property type="component" value="Unassembled WGS sequence"/>
</dbReference>
<dbReference type="PANTHER" id="PTHR12147">
    <property type="entry name" value="METALLOPEPTIDASE M28 FAMILY MEMBER"/>
    <property type="match status" value="1"/>
</dbReference>
<evidence type="ECO:0000256" key="3">
    <source>
        <dbReference type="ARBA" id="ARBA00022438"/>
    </source>
</evidence>
<evidence type="ECO:0000256" key="10">
    <source>
        <dbReference type="ARBA" id="ARBA00023157"/>
    </source>
</evidence>
<evidence type="ECO:0000259" key="15">
    <source>
        <dbReference type="Pfam" id="PF04389"/>
    </source>
</evidence>
<dbReference type="AlphaFoldDB" id="A0AAE0X9G5"/>
<dbReference type="EMBL" id="JAULSO010000002">
    <property type="protein sequence ID" value="KAK3688301.1"/>
    <property type="molecule type" value="Genomic_DNA"/>
</dbReference>
<comment type="cofactor">
    <cofactor evidence="1">
        <name>Zn(2+)</name>
        <dbReference type="ChEBI" id="CHEBI:29105"/>
    </cofactor>
</comment>
<reference evidence="16" key="1">
    <citation type="journal article" date="2023" name="Mol. Phylogenet. Evol.">
        <title>Genome-scale phylogeny and comparative genomics of the fungal order Sordariales.</title>
        <authorList>
            <person name="Hensen N."/>
            <person name="Bonometti L."/>
            <person name="Westerberg I."/>
            <person name="Brannstrom I.O."/>
            <person name="Guillou S."/>
            <person name="Cros-Aarteil S."/>
            <person name="Calhoun S."/>
            <person name="Haridas S."/>
            <person name="Kuo A."/>
            <person name="Mondo S."/>
            <person name="Pangilinan J."/>
            <person name="Riley R."/>
            <person name="LaButti K."/>
            <person name="Andreopoulos B."/>
            <person name="Lipzen A."/>
            <person name="Chen C."/>
            <person name="Yan M."/>
            <person name="Daum C."/>
            <person name="Ng V."/>
            <person name="Clum A."/>
            <person name="Steindorff A."/>
            <person name="Ohm R.A."/>
            <person name="Martin F."/>
            <person name="Silar P."/>
            <person name="Natvig D.O."/>
            <person name="Lalanne C."/>
            <person name="Gautier V."/>
            <person name="Ament-Velasquez S.L."/>
            <person name="Kruys A."/>
            <person name="Hutchinson M.I."/>
            <person name="Powell A.J."/>
            <person name="Barry K."/>
            <person name="Miller A.N."/>
            <person name="Grigoriev I.V."/>
            <person name="Debuchy R."/>
            <person name="Gladieux P."/>
            <person name="Hiltunen Thoren M."/>
            <person name="Johannesson H."/>
        </authorList>
    </citation>
    <scope>NUCLEOTIDE SEQUENCE</scope>
    <source>
        <strain evidence="16">CBS 314.62</strain>
    </source>
</reference>
<dbReference type="GO" id="GO:0006508">
    <property type="term" value="P:proteolysis"/>
    <property type="evidence" value="ECO:0007669"/>
    <property type="project" value="UniProtKB-KW"/>
</dbReference>
<comment type="function">
    <text evidence="12">Extracellular aminopeptidase that allows assimilation of proteinaceous substrates.</text>
</comment>
<reference evidence="16" key="2">
    <citation type="submission" date="2023-06" db="EMBL/GenBank/DDBJ databases">
        <authorList>
            <consortium name="Lawrence Berkeley National Laboratory"/>
            <person name="Haridas S."/>
            <person name="Hensen N."/>
            <person name="Bonometti L."/>
            <person name="Westerberg I."/>
            <person name="Brannstrom I.O."/>
            <person name="Guillou S."/>
            <person name="Cros-Aarteil S."/>
            <person name="Calhoun S."/>
            <person name="Kuo A."/>
            <person name="Mondo S."/>
            <person name="Pangilinan J."/>
            <person name="Riley R."/>
            <person name="Labutti K."/>
            <person name="Andreopoulos B."/>
            <person name="Lipzen A."/>
            <person name="Chen C."/>
            <person name="Yanf M."/>
            <person name="Daum C."/>
            <person name="Ng V."/>
            <person name="Clum A."/>
            <person name="Steindorff A."/>
            <person name="Ohm R."/>
            <person name="Martin F."/>
            <person name="Silar P."/>
            <person name="Natvig D."/>
            <person name="Lalanne C."/>
            <person name="Gautier V."/>
            <person name="Ament-Velasquez S.L."/>
            <person name="Kruys A."/>
            <person name="Hutchinson M.I."/>
            <person name="Powell A.J."/>
            <person name="Barry K."/>
            <person name="Miller A.N."/>
            <person name="Grigoriev I.V."/>
            <person name="Debuchy R."/>
            <person name="Gladieux P."/>
            <person name="Thoren M.H."/>
            <person name="Johannesson H."/>
        </authorList>
    </citation>
    <scope>NUCLEOTIDE SEQUENCE</scope>
    <source>
        <strain evidence="16">CBS 314.62</strain>
    </source>
</reference>
<keyword evidence="11" id="KW-0325">Glycoprotein</keyword>
<dbReference type="PANTHER" id="PTHR12147:SF56">
    <property type="entry name" value="AMINOPEPTIDASE YDR415C-RELATED"/>
    <property type="match status" value="1"/>
</dbReference>
<evidence type="ECO:0000256" key="11">
    <source>
        <dbReference type="ARBA" id="ARBA00023180"/>
    </source>
</evidence>
<evidence type="ECO:0000256" key="14">
    <source>
        <dbReference type="RuleBase" id="RU361240"/>
    </source>
</evidence>
<keyword evidence="9" id="KW-0865">Zymogen</keyword>
<evidence type="ECO:0000256" key="4">
    <source>
        <dbReference type="ARBA" id="ARBA00022670"/>
    </source>
</evidence>
<evidence type="ECO:0000256" key="2">
    <source>
        <dbReference type="ARBA" id="ARBA00011245"/>
    </source>
</evidence>
<dbReference type="InterPro" id="IPR007484">
    <property type="entry name" value="Peptidase_M28"/>
</dbReference>
<dbReference type="PROSITE" id="PS51257">
    <property type="entry name" value="PROKAR_LIPOPROTEIN"/>
    <property type="match status" value="1"/>
</dbReference>
<comment type="caution">
    <text evidence="16">The sequence shown here is derived from an EMBL/GenBank/DDBJ whole genome shotgun (WGS) entry which is preliminary data.</text>
</comment>
<organism evidence="16 17">
    <name type="scientific">Podospora appendiculata</name>
    <dbReference type="NCBI Taxonomy" id="314037"/>
    <lineage>
        <taxon>Eukaryota</taxon>
        <taxon>Fungi</taxon>
        <taxon>Dikarya</taxon>
        <taxon>Ascomycota</taxon>
        <taxon>Pezizomycotina</taxon>
        <taxon>Sordariomycetes</taxon>
        <taxon>Sordariomycetidae</taxon>
        <taxon>Sordariales</taxon>
        <taxon>Podosporaceae</taxon>
        <taxon>Podospora</taxon>
    </lineage>
</organism>
<evidence type="ECO:0000256" key="5">
    <source>
        <dbReference type="ARBA" id="ARBA00022723"/>
    </source>
</evidence>
<protein>
    <recommendedName>
        <fullName evidence="14">Peptide hydrolase</fullName>
        <ecNumber evidence="14">3.4.-.-</ecNumber>
    </recommendedName>
</protein>
<keyword evidence="17" id="KW-1185">Reference proteome</keyword>
<keyword evidence="5 14" id="KW-0479">Metal-binding</keyword>